<dbReference type="eggNOG" id="COG3439">
    <property type="taxonomic scope" value="Bacteria"/>
</dbReference>
<name>F9UAC0_9GAMM</name>
<protein>
    <recommendedName>
        <fullName evidence="1">DUF302 domain-containing protein</fullName>
    </recommendedName>
</protein>
<feature type="domain" description="DUF302" evidence="1">
    <location>
        <begin position="57"/>
        <end position="119"/>
    </location>
</feature>
<dbReference type="InterPro" id="IPR005180">
    <property type="entry name" value="DUF302"/>
</dbReference>
<dbReference type="AlphaFoldDB" id="F9UAC0"/>
<dbReference type="STRING" id="768671.ThimaDRAFT_1872"/>
<dbReference type="PANTHER" id="PTHR38342:SF2">
    <property type="entry name" value="INNER MEMBRANE OR EXPORTED"/>
    <property type="match status" value="1"/>
</dbReference>
<gene>
    <name evidence="2" type="ORF">ThimaDRAFT_1872</name>
</gene>
<dbReference type="RefSeq" id="WP_007192748.1">
    <property type="nucleotide sequence ID" value="NZ_AFWV01000005.1"/>
</dbReference>
<sequence length="151" mass="15615">MFERGLLGVALILIATAASALGSDGLVVSTSPHGVAETADRAESAITERGLGVFARIDHAAGARKAELELPPTELLIFGNPKAGTRLMQCSATVAIDLPLKLLIWEGADGVTQVAYNAPVWLDARHGLGDCAAVLENVEKMLSEIAAAAAE</sequence>
<dbReference type="OrthoDB" id="9799367at2"/>
<dbReference type="InterPro" id="IPR035923">
    <property type="entry name" value="TT1751-like_sf"/>
</dbReference>
<dbReference type="Pfam" id="PF03625">
    <property type="entry name" value="DUF302"/>
    <property type="match status" value="1"/>
</dbReference>
<dbReference type="EMBL" id="AFWV01000005">
    <property type="protein sequence ID" value="EGV19068.1"/>
    <property type="molecule type" value="Genomic_DNA"/>
</dbReference>
<evidence type="ECO:0000313" key="3">
    <source>
        <dbReference type="Proteomes" id="UP000005459"/>
    </source>
</evidence>
<organism evidence="2 3">
    <name type="scientific">Thiocapsa marina 5811</name>
    <dbReference type="NCBI Taxonomy" id="768671"/>
    <lineage>
        <taxon>Bacteria</taxon>
        <taxon>Pseudomonadati</taxon>
        <taxon>Pseudomonadota</taxon>
        <taxon>Gammaproteobacteria</taxon>
        <taxon>Chromatiales</taxon>
        <taxon>Chromatiaceae</taxon>
        <taxon>Thiocapsa</taxon>
    </lineage>
</organism>
<dbReference type="Proteomes" id="UP000005459">
    <property type="component" value="Unassembled WGS sequence"/>
</dbReference>
<evidence type="ECO:0000313" key="2">
    <source>
        <dbReference type="EMBL" id="EGV19068.1"/>
    </source>
</evidence>
<dbReference type="PANTHER" id="PTHR38342">
    <property type="entry name" value="SLR5037 PROTEIN"/>
    <property type="match status" value="1"/>
</dbReference>
<dbReference type="Gene3D" id="3.30.310.70">
    <property type="entry name" value="TT1751-like domain"/>
    <property type="match status" value="1"/>
</dbReference>
<accession>F9UAC0</accession>
<proteinExistence type="predicted"/>
<evidence type="ECO:0000259" key="1">
    <source>
        <dbReference type="Pfam" id="PF03625"/>
    </source>
</evidence>
<keyword evidence="3" id="KW-1185">Reference proteome</keyword>
<reference evidence="2 3" key="1">
    <citation type="submission" date="2011-06" db="EMBL/GenBank/DDBJ databases">
        <title>The draft genome of Thiocapsa marina 5811.</title>
        <authorList>
            <consortium name="US DOE Joint Genome Institute (JGI-PGF)"/>
            <person name="Lucas S."/>
            <person name="Han J."/>
            <person name="Cheng J.-F."/>
            <person name="Goodwin L."/>
            <person name="Pitluck S."/>
            <person name="Peters L."/>
            <person name="Land M.L."/>
            <person name="Hauser L."/>
            <person name="Vogl K."/>
            <person name="Liu Z."/>
            <person name="Imhoff J."/>
            <person name="Thiel V."/>
            <person name="Frigaard N.-U."/>
            <person name="Bryant D."/>
            <person name="Woyke T.J."/>
        </authorList>
    </citation>
    <scope>NUCLEOTIDE SEQUENCE [LARGE SCALE GENOMIC DNA]</scope>
    <source>
        <strain evidence="2 3">5811</strain>
    </source>
</reference>
<dbReference type="SUPFAM" id="SSF103247">
    <property type="entry name" value="TT1751-like"/>
    <property type="match status" value="1"/>
</dbReference>
<dbReference type="CDD" id="cd14797">
    <property type="entry name" value="DUF302"/>
    <property type="match status" value="1"/>
</dbReference>